<sequence>MALSRILIVEDTPFPRAILQRQLQQMGYEVIAAADGTEAWEILQTETINFVITDWLMPNMNGLELCRRIRQHDFPRYIYIILLTAKGDKNDLIAGLEAGADDFMVKPCNPLELKVKVLAGDRVLKYEKTLVDQHRKLERAHQQISDQLETTASNLRLAAKFQKALLPTESATIDDIRFESMFVPCEVVAGDFFNFFKLNEERTAFFLLDVAGHGIPAAMLSFTLSHVISPDPFQMQGVVMGHTTYGYLDFTNPMALAGRLNQIFEVRSDGQQYFTMVYGIIDKAMEEVHFTQAGHPPIIYLPHDAPPKLVGDGGFPMGVFPDTEFEVYSFPFRAGDRLFVYSDGVTTCFNPKNEPFSTERFMRILDKHRKAPLREGLLVTKKELHEWRLSDQFEDDLSVLAIERAPREDDRDGPRAVDLAELD</sequence>
<dbReference type="InterPro" id="IPR001932">
    <property type="entry name" value="PPM-type_phosphatase-like_dom"/>
</dbReference>
<keyword evidence="5" id="KW-1185">Reference proteome</keyword>
<dbReference type="PROSITE" id="PS50110">
    <property type="entry name" value="RESPONSE_REGULATORY"/>
    <property type="match status" value="1"/>
</dbReference>
<dbReference type="Gene3D" id="3.40.50.2300">
    <property type="match status" value="1"/>
</dbReference>
<dbReference type="Pfam" id="PF07228">
    <property type="entry name" value="SpoIIE"/>
    <property type="match status" value="1"/>
</dbReference>
<comment type="caution">
    <text evidence="4">The sequence shown here is derived from an EMBL/GenBank/DDBJ whole genome shotgun (WGS) entry which is preliminary data.</text>
</comment>
<accession>A0A8J7U2E2</accession>
<dbReference type="SMART" id="SM00331">
    <property type="entry name" value="PP2C_SIG"/>
    <property type="match status" value="1"/>
</dbReference>
<evidence type="ECO:0000256" key="1">
    <source>
        <dbReference type="ARBA" id="ARBA00022801"/>
    </source>
</evidence>
<proteinExistence type="predicted"/>
<dbReference type="AlphaFoldDB" id="A0A8J7U2E2"/>
<dbReference type="SMART" id="SM00448">
    <property type="entry name" value="REC"/>
    <property type="match status" value="1"/>
</dbReference>
<feature type="modified residue" description="4-aspartylphosphate" evidence="2">
    <location>
        <position position="54"/>
    </location>
</feature>
<dbReference type="RefSeq" id="WP_207856946.1">
    <property type="nucleotide sequence ID" value="NZ_JAFREP010000003.1"/>
</dbReference>
<dbReference type="CDD" id="cd17574">
    <property type="entry name" value="REC_OmpR"/>
    <property type="match status" value="1"/>
</dbReference>
<dbReference type="GO" id="GO:0016791">
    <property type="term" value="F:phosphatase activity"/>
    <property type="evidence" value="ECO:0007669"/>
    <property type="project" value="TreeGrafter"/>
</dbReference>
<dbReference type="InterPro" id="IPR036457">
    <property type="entry name" value="PPM-type-like_dom_sf"/>
</dbReference>
<dbReference type="Proteomes" id="UP000664417">
    <property type="component" value="Unassembled WGS sequence"/>
</dbReference>
<evidence type="ECO:0000256" key="2">
    <source>
        <dbReference type="PROSITE-ProRule" id="PRU00169"/>
    </source>
</evidence>
<dbReference type="GO" id="GO:0000160">
    <property type="term" value="P:phosphorelay signal transduction system"/>
    <property type="evidence" value="ECO:0007669"/>
    <property type="project" value="InterPro"/>
</dbReference>
<dbReference type="InterPro" id="IPR001789">
    <property type="entry name" value="Sig_transdc_resp-reg_receiver"/>
</dbReference>
<feature type="domain" description="Response regulatory" evidence="3">
    <location>
        <begin position="5"/>
        <end position="121"/>
    </location>
</feature>
<dbReference type="InterPro" id="IPR011006">
    <property type="entry name" value="CheY-like_superfamily"/>
</dbReference>
<evidence type="ECO:0000313" key="4">
    <source>
        <dbReference type="EMBL" id="MBO1317609.1"/>
    </source>
</evidence>
<evidence type="ECO:0000313" key="5">
    <source>
        <dbReference type="Proteomes" id="UP000664417"/>
    </source>
</evidence>
<name>A0A8J7U2E2_9BACT</name>
<evidence type="ECO:0000259" key="3">
    <source>
        <dbReference type="PROSITE" id="PS50110"/>
    </source>
</evidence>
<keyword evidence="2" id="KW-0597">Phosphoprotein</keyword>
<dbReference type="PANTHER" id="PTHR43156:SF2">
    <property type="entry name" value="STAGE II SPORULATION PROTEIN E"/>
    <property type="match status" value="1"/>
</dbReference>
<dbReference type="SUPFAM" id="SSF52172">
    <property type="entry name" value="CheY-like"/>
    <property type="match status" value="1"/>
</dbReference>
<gene>
    <name evidence="4" type="ORF">J3U88_03985</name>
</gene>
<dbReference type="InterPro" id="IPR052016">
    <property type="entry name" value="Bact_Sigma-Reg"/>
</dbReference>
<protein>
    <submittedName>
        <fullName evidence="4">SpoIIE family protein phosphatase</fullName>
    </submittedName>
</protein>
<keyword evidence="1" id="KW-0378">Hydrolase</keyword>
<dbReference type="PANTHER" id="PTHR43156">
    <property type="entry name" value="STAGE II SPORULATION PROTEIN E-RELATED"/>
    <property type="match status" value="1"/>
</dbReference>
<dbReference type="Gene3D" id="3.60.40.10">
    <property type="entry name" value="PPM-type phosphatase domain"/>
    <property type="match status" value="1"/>
</dbReference>
<dbReference type="EMBL" id="JAFREP010000003">
    <property type="protein sequence ID" value="MBO1317609.1"/>
    <property type="molecule type" value="Genomic_DNA"/>
</dbReference>
<dbReference type="Pfam" id="PF00072">
    <property type="entry name" value="Response_reg"/>
    <property type="match status" value="1"/>
</dbReference>
<reference evidence="4" key="1">
    <citation type="submission" date="2021-03" db="EMBL/GenBank/DDBJ databases">
        <authorList>
            <person name="Wang G."/>
        </authorList>
    </citation>
    <scope>NUCLEOTIDE SEQUENCE</scope>
    <source>
        <strain evidence="4">KCTC 12899</strain>
    </source>
</reference>
<organism evidence="4 5">
    <name type="scientific">Acanthopleuribacter pedis</name>
    <dbReference type="NCBI Taxonomy" id="442870"/>
    <lineage>
        <taxon>Bacteria</taxon>
        <taxon>Pseudomonadati</taxon>
        <taxon>Acidobacteriota</taxon>
        <taxon>Holophagae</taxon>
        <taxon>Acanthopleuribacterales</taxon>
        <taxon>Acanthopleuribacteraceae</taxon>
        <taxon>Acanthopleuribacter</taxon>
    </lineage>
</organism>